<feature type="transmembrane region" description="Helical" evidence="1">
    <location>
        <begin position="99"/>
        <end position="116"/>
    </location>
</feature>
<dbReference type="AlphaFoldDB" id="A0A3M7MEF4"/>
<dbReference type="EMBL" id="KE747833">
    <property type="protein sequence ID" value="RMZ72754.1"/>
    <property type="molecule type" value="Genomic_DNA"/>
</dbReference>
<name>A0A3M7MEF4_9PLEO</name>
<feature type="transmembrane region" description="Helical" evidence="1">
    <location>
        <begin position="64"/>
        <end position="87"/>
    </location>
</feature>
<keyword evidence="1" id="KW-0812">Transmembrane</keyword>
<feature type="transmembrane region" description="Helical" evidence="1">
    <location>
        <begin position="141"/>
        <end position="160"/>
    </location>
</feature>
<accession>A0A3M7MEF4</accession>
<evidence type="ECO:0008006" key="5">
    <source>
        <dbReference type="Google" id="ProtNLM"/>
    </source>
</evidence>
<dbReference type="PANTHER" id="PTHR28029:SF1">
    <property type="entry name" value="PROTEIN ILM1"/>
    <property type="match status" value="1"/>
</dbReference>
<evidence type="ECO:0000313" key="4">
    <source>
        <dbReference type="Proteomes" id="UP000265663"/>
    </source>
</evidence>
<gene>
    <name evidence="3" type="ORF">GMOD_00007778</name>
</gene>
<evidence type="ECO:0000256" key="2">
    <source>
        <dbReference type="SAM" id="SignalP"/>
    </source>
</evidence>
<feature type="signal peptide" evidence="2">
    <location>
        <begin position="1"/>
        <end position="21"/>
    </location>
</feature>
<keyword evidence="4" id="KW-1185">Reference proteome</keyword>
<proteinExistence type="predicted"/>
<protein>
    <recommendedName>
        <fullName evidence="5">Increased loss of mitochondrial dna 1</fullName>
    </recommendedName>
</protein>
<sequence>MAIISANTMIRSIALFHITLAVVLLKNPALISNQGVIVLLGESMQLHDSNATQPTPRDFNKPSAATAFIAILFAFLGLSDLTALSLHEDIFDQFWGLQAPVRLLFLFALTAYTYIFKEGGIFAPRGIDFRMSAGAHLNNSFVFTFGFMELSAWFWVFATLREERTEKAKKMAEKLAKEKDVL</sequence>
<evidence type="ECO:0000313" key="3">
    <source>
        <dbReference type="EMBL" id="RMZ72754.1"/>
    </source>
</evidence>
<dbReference type="InterPro" id="IPR018815">
    <property type="entry name" value="Incr_loss_mito_DNA_1"/>
</dbReference>
<dbReference type="Pfam" id="PF10311">
    <property type="entry name" value="Ilm1"/>
    <property type="match status" value="1"/>
</dbReference>
<keyword evidence="1" id="KW-1133">Transmembrane helix</keyword>
<feature type="chain" id="PRO_5018318618" description="Increased loss of mitochondrial dna 1" evidence="2">
    <location>
        <begin position="22"/>
        <end position="182"/>
    </location>
</feature>
<keyword evidence="2" id="KW-0732">Signal</keyword>
<organism evidence="3 4">
    <name type="scientific">Pyrenophora seminiperda CCB06</name>
    <dbReference type="NCBI Taxonomy" id="1302712"/>
    <lineage>
        <taxon>Eukaryota</taxon>
        <taxon>Fungi</taxon>
        <taxon>Dikarya</taxon>
        <taxon>Ascomycota</taxon>
        <taxon>Pezizomycotina</taxon>
        <taxon>Dothideomycetes</taxon>
        <taxon>Pleosporomycetidae</taxon>
        <taxon>Pleosporales</taxon>
        <taxon>Pleosporineae</taxon>
        <taxon>Pleosporaceae</taxon>
        <taxon>Pyrenophora</taxon>
    </lineage>
</organism>
<dbReference type="OrthoDB" id="5299849at2759"/>
<evidence type="ECO:0000256" key="1">
    <source>
        <dbReference type="SAM" id="Phobius"/>
    </source>
</evidence>
<dbReference type="Proteomes" id="UP000265663">
    <property type="component" value="Unassembled WGS sequence"/>
</dbReference>
<keyword evidence="1" id="KW-0472">Membrane</keyword>
<reference evidence="3 4" key="1">
    <citation type="journal article" date="2014" name="PLoS ONE">
        <title>De novo Genome Assembly of the Fungal Plant Pathogen Pyrenophora semeniperda.</title>
        <authorList>
            <person name="Soliai M.M."/>
            <person name="Meyer S.E."/>
            <person name="Udall J.A."/>
            <person name="Elzinga D.E."/>
            <person name="Hermansen R.A."/>
            <person name="Bodily P.M."/>
            <person name="Hart A.A."/>
            <person name="Coleman C.E."/>
        </authorList>
    </citation>
    <scope>NUCLEOTIDE SEQUENCE [LARGE SCALE GENOMIC DNA]</scope>
    <source>
        <strain evidence="3 4">CCB06</strain>
        <tissue evidence="3">Mycelium</tissue>
    </source>
</reference>
<dbReference type="PANTHER" id="PTHR28029">
    <property type="entry name" value="PROTEIN ILM1"/>
    <property type="match status" value="1"/>
</dbReference>